<dbReference type="PRINTS" id="PR00205">
    <property type="entry name" value="CADHERIN"/>
</dbReference>
<keyword evidence="3" id="KW-0812">Transmembrane</keyword>
<feature type="domain" description="Cadherin" evidence="13">
    <location>
        <begin position="33"/>
        <end position="118"/>
    </location>
</feature>
<evidence type="ECO:0000256" key="11">
    <source>
        <dbReference type="ARBA" id="ARBA00023180"/>
    </source>
</evidence>
<dbReference type="GO" id="GO:0001736">
    <property type="term" value="P:establishment of planar polarity"/>
    <property type="evidence" value="ECO:0007669"/>
    <property type="project" value="UniProtKB-ARBA"/>
</dbReference>
<keyword evidence="5" id="KW-0677">Repeat</keyword>
<dbReference type="GO" id="GO:0007156">
    <property type="term" value="P:homophilic cell adhesion via plasma membrane adhesion molecules"/>
    <property type="evidence" value="ECO:0007669"/>
    <property type="project" value="InterPro"/>
</dbReference>
<dbReference type="GO" id="GO:0005886">
    <property type="term" value="C:plasma membrane"/>
    <property type="evidence" value="ECO:0007669"/>
    <property type="project" value="UniProtKB-SubCell"/>
</dbReference>
<dbReference type="GO" id="GO:0007163">
    <property type="term" value="P:establishment or maintenance of cell polarity"/>
    <property type="evidence" value="ECO:0007669"/>
    <property type="project" value="UniProtKB-ARBA"/>
</dbReference>
<name>A0A8K0K1L0_LADFU</name>
<dbReference type="GO" id="GO:0007424">
    <property type="term" value="P:open tracheal system development"/>
    <property type="evidence" value="ECO:0007669"/>
    <property type="project" value="UniProtKB-ARBA"/>
</dbReference>
<organism evidence="14 15">
    <name type="scientific">Ladona fulva</name>
    <name type="common">Scarce chaser dragonfly</name>
    <name type="synonym">Libellula fulva</name>
    <dbReference type="NCBI Taxonomy" id="123851"/>
    <lineage>
        <taxon>Eukaryota</taxon>
        <taxon>Metazoa</taxon>
        <taxon>Ecdysozoa</taxon>
        <taxon>Arthropoda</taxon>
        <taxon>Hexapoda</taxon>
        <taxon>Insecta</taxon>
        <taxon>Pterygota</taxon>
        <taxon>Palaeoptera</taxon>
        <taxon>Odonata</taxon>
        <taxon>Epiprocta</taxon>
        <taxon>Anisoptera</taxon>
        <taxon>Libelluloidea</taxon>
        <taxon>Libellulidae</taxon>
        <taxon>Ladona</taxon>
    </lineage>
</organism>
<sequence length="272" mass="29430">MNVVWNVFLLFLNRRKPFFLICLFHLSTGAVEGTVVTAVTANDVDTNPALTYSFAEGGNPDSAFSIDRFSGHVAVAKPLDREARKSYLLRVQASDSAHVALTSLTVTVTDENDNPPVFDRVAYEVALPELTNSATMVIRVNASDADAGDGARIRYSLSGGGPAAKGFRMDELTGIVRANRSLVSLDSPDVHLVVKATDSGRPPLSTVAALRIHVTDTGSNTPRFTQEEYRVHVKEDAMRGTTIHQLMPSDSENGNIEMSIISGNEDGSFYIL</sequence>
<evidence type="ECO:0000256" key="10">
    <source>
        <dbReference type="ARBA" id="ARBA00023157"/>
    </source>
</evidence>
<dbReference type="InterPro" id="IPR050971">
    <property type="entry name" value="Cadherin-domain_protein"/>
</dbReference>
<accession>A0A8K0K1L0</accession>
<dbReference type="FunFam" id="2.60.40.60:FF:000020">
    <property type="entry name" value="Dachsous cadherin-related 1b"/>
    <property type="match status" value="1"/>
</dbReference>
<evidence type="ECO:0000313" key="15">
    <source>
        <dbReference type="Proteomes" id="UP000792457"/>
    </source>
</evidence>
<dbReference type="GO" id="GO:0005911">
    <property type="term" value="C:cell-cell junction"/>
    <property type="evidence" value="ECO:0007669"/>
    <property type="project" value="TreeGrafter"/>
</dbReference>
<evidence type="ECO:0000256" key="5">
    <source>
        <dbReference type="ARBA" id="ARBA00022737"/>
    </source>
</evidence>
<dbReference type="CDD" id="cd11304">
    <property type="entry name" value="Cadherin_repeat"/>
    <property type="match status" value="3"/>
</dbReference>
<comment type="caution">
    <text evidence="14">The sequence shown here is derived from an EMBL/GenBank/DDBJ whole genome shotgun (WGS) entry which is preliminary data.</text>
</comment>
<dbReference type="InterPro" id="IPR020894">
    <property type="entry name" value="Cadherin_CS"/>
</dbReference>
<evidence type="ECO:0000256" key="2">
    <source>
        <dbReference type="ARBA" id="ARBA00022536"/>
    </source>
</evidence>
<keyword evidence="11" id="KW-0325">Glycoprotein</keyword>
<gene>
    <name evidence="14" type="ORF">J437_LFUL006203</name>
</gene>
<keyword evidence="6 12" id="KW-0106">Calcium</keyword>
<dbReference type="FunFam" id="2.60.40.60:FF:000032">
    <property type="entry name" value="FAT atypical cadherin 1"/>
    <property type="match status" value="1"/>
</dbReference>
<reference evidence="14" key="2">
    <citation type="submission" date="2017-10" db="EMBL/GenBank/DDBJ databases">
        <title>Ladona fulva Genome sequencing and assembly.</title>
        <authorList>
            <person name="Murali S."/>
            <person name="Richards S."/>
            <person name="Bandaranaike D."/>
            <person name="Bellair M."/>
            <person name="Blankenburg K."/>
            <person name="Chao H."/>
            <person name="Dinh H."/>
            <person name="Doddapaneni H."/>
            <person name="Dugan-Rocha S."/>
            <person name="Elkadiri S."/>
            <person name="Gnanaolivu R."/>
            <person name="Hernandez B."/>
            <person name="Skinner E."/>
            <person name="Javaid M."/>
            <person name="Lee S."/>
            <person name="Li M."/>
            <person name="Ming W."/>
            <person name="Munidasa M."/>
            <person name="Muniz J."/>
            <person name="Nguyen L."/>
            <person name="Hughes D."/>
            <person name="Osuji N."/>
            <person name="Pu L.-L."/>
            <person name="Puazo M."/>
            <person name="Qu C."/>
            <person name="Quiroz J."/>
            <person name="Raj R."/>
            <person name="Weissenberger G."/>
            <person name="Xin Y."/>
            <person name="Zou X."/>
            <person name="Han Y."/>
            <person name="Worley K."/>
            <person name="Muzny D."/>
            <person name="Gibbs R."/>
        </authorList>
    </citation>
    <scope>NUCLEOTIDE SEQUENCE</scope>
    <source>
        <strain evidence="14">Sampled in the wild</strain>
    </source>
</reference>
<keyword evidence="10" id="KW-1015">Disulfide bond</keyword>
<evidence type="ECO:0000256" key="1">
    <source>
        <dbReference type="ARBA" id="ARBA00004251"/>
    </source>
</evidence>
<evidence type="ECO:0000259" key="13">
    <source>
        <dbReference type="PROSITE" id="PS50268"/>
    </source>
</evidence>
<dbReference type="SUPFAM" id="SSF49313">
    <property type="entry name" value="Cadherin-like"/>
    <property type="match status" value="3"/>
</dbReference>
<comment type="subcellular location">
    <subcellularLocation>
        <location evidence="1">Cell membrane</location>
        <topology evidence="1">Single-pass type I membrane protein</topology>
    </subcellularLocation>
</comment>
<dbReference type="PANTHER" id="PTHR24025">
    <property type="entry name" value="DESMOGLEIN FAMILY MEMBER"/>
    <property type="match status" value="1"/>
</dbReference>
<evidence type="ECO:0000256" key="7">
    <source>
        <dbReference type="ARBA" id="ARBA00022889"/>
    </source>
</evidence>
<dbReference type="PANTHER" id="PTHR24025:SF23">
    <property type="entry name" value="NEURAL-CADHERIN"/>
    <property type="match status" value="1"/>
</dbReference>
<dbReference type="GO" id="GO:0005509">
    <property type="term" value="F:calcium ion binding"/>
    <property type="evidence" value="ECO:0007669"/>
    <property type="project" value="UniProtKB-UniRule"/>
</dbReference>
<proteinExistence type="predicted"/>
<dbReference type="PROSITE" id="PS00232">
    <property type="entry name" value="CADHERIN_1"/>
    <property type="match status" value="1"/>
</dbReference>
<evidence type="ECO:0000256" key="12">
    <source>
        <dbReference type="PROSITE-ProRule" id="PRU00043"/>
    </source>
</evidence>
<keyword evidence="9" id="KW-0472">Membrane</keyword>
<dbReference type="Pfam" id="PF00028">
    <property type="entry name" value="Cadherin"/>
    <property type="match status" value="2"/>
</dbReference>
<dbReference type="Gene3D" id="2.60.40.60">
    <property type="entry name" value="Cadherins"/>
    <property type="match status" value="3"/>
</dbReference>
<dbReference type="GO" id="GO:0048589">
    <property type="term" value="P:developmental growth"/>
    <property type="evidence" value="ECO:0007669"/>
    <property type="project" value="UniProtKB-ARBA"/>
</dbReference>
<keyword evidence="15" id="KW-1185">Reference proteome</keyword>
<keyword evidence="8" id="KW-1133">Transmembrane helix</keyword>
<evidence type="ECO:0000256" key="8">
    <source>
        <dbReference type="ARBA" id="ARBA00022989"/>
    </source>
</evidence>
<dbReference type="GO" id="GO:0030855">
    <property type="term" value="P:epithelial cell differentiation"/>
    <property type="evidence" value="ECO:0007669"/>
    <property type="project" value="UniProtKB-ARBA"/>
</dbReference>
<dbReference type="EMBL" id="KZ308260">
    <property type="protein sequence ID" value="KAG8225974.1"/>
    <property type="molecule type" value="Genomic_DNA"/>
</dbReference>
<dbReference type="OrthoDB" id="6252479at2759"/>
<dbReference type="PROSITE" id="PS50268">
    <property type="entry name" value="CADHERIN_2"/>
    <property type="match status" value="2"/>
</dbReference>
<feature type="domain" description="Cadherin" evidence="13">
    <location>
        <begin position="119"/>
        <end position="224"/>
    </location>
</feature>
<evidence type="ECO:0000313" key="14">
    <source>
        <dbReference type="EMBL" id="KAG8225974.1"/>
    </source>
</evidence>
<dbReference type="GO" id="GO:0008104">
    <property type="term" value="P:intracellular protein localization"/>
    <property type="evidence" value="ECO:0007669"/>
    <property type="project" value="UniProtKB-ARBA"/>
</dbReference>
<reference evidence="14" key="1">
    <citation type="submission" date="2013-04" db="EMBL/GenBank/DDBJ databases">
        <authorList>
            <person name="Qu J."/>
            <person name="Murali S.C."/>
            <person name="Bandaranaike D."/>
            <person name="Bellair M."/>
            <person name="Blankenburg K."/>
            <person name="Chao H."/>
            <person name="Dinh H."/>
            <person name="Doddapaneni H."/>
            <person name="Downs B."/>
            <person name="Dugan-Rocha S."/>
            <person name="Elkadiri S."/>
            <person name="Gnanaolivu R.D."/>
            <person name="Hernandez B."/>
            <person name="Javaid M."/>
            <person name="Jayaseelan J.C."/>
            <person name="Lee S."/>
            <person name="Li M."/>
            <person name="Ming W."/>
            <person name="Munidasa M."/>
            <person name="Muniz J."/>
            <person name="Nguyen L."/>
            <person name="Ongeri F."/>
            <person name="Osuji N."/>
            <person name="Pu L.-L."/>
            <person name="Puazo M."/>
            <person name="Qu C."/>
            <person name="Quiroz J."/>
            <person name="Raj R."/>
            <person name="Weissenberger G."/>
            <person name="Xin Y."/>
            <person name="Zou X."/>
            <person name="Han Y."/>
            <person name="Richards S."/>
            <person name="Worley K."/>
            <person name="Muzny D."/>
            <person name="Gibbs R."/>
        </authorList>
    </citation>
    <scope>NUCLEOTIDE SEQUENCE</scope>
    <source>
        <strain evidence="14">Sampled in the wild</strain>
    </source>
</reference>
<keyword evidence="2" id="KW-0245">EGF-like domain</keyword>
<evidence type="ECO:0000256" key="4">
    <source>
        <dbReference type="ARBA" id="ARBA00022729"/>
    </source>
</evidence>
<keyword evidence="7" id="KW-0130">Cell adhesion</keyword>
<feature type="non-terminal residue" evidence="14">
    <location>
        <position position="1"/>
    </location>
</feature>
<evidence type="ECO:0000256" key="9">
    <source>
        <dbReference type="ARBA" id="ARBA00023136"/>
    </source>
</evidence>
<dbReference type="InterPro" id="IPR015919">
    <property type="entry name" value="Cadherin-like_sf"/>
</dbReference>
<evidence type="ECO:0000256" key="6">
    <source>
        <dbReference type="ARBA" id="ARBA00022837"/>
    </source>
</evidence>
<evidence type="ECO:0000256" key="3">
    <source>
        <dbReference type="ARBA" id="ARBA00022692"/>
    </source>
</evidence>
<dbReference type="SMART" id="SM00112">
    <property type="entry name" value="CA"/>
    <property type="match status" value="2"/>
</dbReference>
<protein>
    <recommendedName>
        <fullName evidence="13">Cadherin domain-containing protein</fullName>
    </recommendedName>
</protein>
<keyword evidence="4" id="KW-0732">Signal</keyword>
<dbReference type="Proteomes" id="UP000792457">
    <property type="component" value="Unassembled WGS sequence"/>
</dbReference>
<dbReference type="InterPro" id="IPR002126">
    <property type="entry name" value="Cadherin-like_dom"/>
</dbReference>
<dbReference type="AlphaFoldDB" id="A0A8K0K1L0"/>